<sequence length="92" mass="9795">MDKGNKEVGIWSVSVFLLSGKQQAEQEARIAKTISADCSGADWLTLLMYRIGQAIMLRPTDGYKSSSSSSATTTTSITTTAITTMAAAKVFP</sequence>
<evidence type="ECO:0000313" key="2">
    <source>
        <dbReference type="Proteomes" id="UP000274131"/>
    </source>
</evidence>
<organism evidence="3">
    <name type="scientific">Enterobius vermicularis</name>
    <name type="common">Human pinworm</name>
    <dbReference type="NCBI Taxonomy" id="51028"/>
    <lineage>
        <taxon>Eukaryota</taxon>
        <taxon>Metazoa</taxon>
        <taxon>Ecdysozoa</taxon>
        <taxon>Nematoda</taxon>
        <taxon>Chromadorea</taxon>
        <taxon>Rhabditida</taxon>
        <taxon>Spirurina</taxon>
        <taxon>Oxyuridomorpha</taxon>
        <taxon>Oxyuroidea</taxon>
        <taxon>Oxyuridae</taxon>
        <taxon>Enterobius</taxon>
    </lineage>
</organism>
<dbReference type="Proteomes" id="UP000274131">
    <property type="component" value="Unassembled WGS sequence"/>
</dbReference>
<proteinExistence type="predicted"/>
<name>A0A0N4VMP3_ENTVE</name>
<dbReference type="AlphaFoldDB" id="A0A0N4VMP3"/>
<evidence type="ECO:0000313" key="1">
    <source>
        <dbReference type="EMBL" id="VDD96688.1"/>
    </source>
</evidence>
<reference evidence="1 2" key="2">
    <citation type="submission" date="2018-10" db="EMBL/GenBank/DDBJ databases">
        <authorList>
            <consortium name="Pathogen Informatics"/>
        </authorList>
    </citation>
    <scope>NUCLEOTIDE SEQUENCE [LARGE SCALE GENOMIC DNA]</scope>
</reference>
<reference evidence="3" key="1">
    <citation type="submission" date="2017-02" db="UniProtKB">
        <authorList>
            <consortium name="WormBaseParasite"/>
        </authorList>
    </citation>
    <scope>IDENTIFICATION</scope>
</reference>
<gene>
    <name evidence="1" type="ORF">EVEC_LOCUS11439</name>
</gene>
<accession>A0A0N4VMP3</accession>
<dbReference type="WBParaSite" id="EVEC_0001222001-mRNA-1">
    <property type="protein sequence ID" value="EVEC_0001222001-mRNA-1"/>
    <property type="gene ID" value="EVEC_0001222001"/>
</dbReference>
<evidence type="ECO:0000313" key="3">
    <source>
        <dbReference type="WBParaSite" id="EVEC_0001222001-mRNA-1"/>
    </source>
</evidence>
<protein>
    <submittedName>
        <fullName evidence="1 3">Uncharacterized protein</fullName>
    </submittedName>
</protein>
<dbReference type="EMBL" id="UXUI01012068">
    <property type="protein sequence ID" value="VDD96688.1"/>
    <property type="molecule type" value="Genomic_DNA"/>
</dbReference>
<keyword evidence="2" id="KW-1185">Reference proteome</keyword>